<organism evidence="1 2">
    <name type="scientific">Enterocloster alcoholdehydrogenati</name>
    <dbReference type="NCBI Taxonomy" id="2547410"/>
    <lineage>
        <taxon>Bacteria</taxon>
        <taxon>Bacillati</taxon>
        <taxon>Bacillota</taxon>
        <taxon>Clostridia</taxon>
        <taxon>Lachnospirales</taxon>
        <taxon>Lachnospiraceae</taxon>
        <taxon>Enterocloster</taxon>
    </lineage>
</organism>
<proteinExistence type="predicted"/>
<evidence type="ECO:0000313" key="2">
    <source>
        <dbReference type="Proteomes" id="UP001600894"/>
    </source>
</evidence>
<dbReference type="InterPro" id="IPR024523">
    <property type="entry name" value="DUF3793"/>
</dbReference>
<dbReference type="RefSeq" id="WP_390469700.1">
    <property type="nucleotide sequence ID" value="NZ_BAABXL010000001.1"/>
</dbReference>
<dbReference type="Proteomes" id="UP001600894">
    <property type="component" value="Unassembled WGS sequence"/>
</dbReference>
<gene>
    <name evidence="1" type="ORF">F130042H8_17430</name>
</gene>
<comment type="caution">
    <text evidence="1">The sequence shown here is derived from an EMBL/GenBank/DDBJ whole genome shotgun (WGS) entry which is preliminary data.</text>
</comment>
<reference evidence="1 2" key="1">
    <citation type="submission" date="2024-04" db="EMBL/GenBank/DDBJ databases">
        <title>Defined microbial consortia suppress multidrug-resistant proinflammatory Enterobacteriaceae via ecological control.</title>
        <authorList>
            <person name="Furuichi M."/>
            <person name="Kawaguchi T."/>
            <person name="Pust M."/>
            <person name="Yasuma K."/>
            <person name="Plichta D."/>
            <person name="Hasegawa N."/>
            <person name="Ohya T."/>
            <person name="Bhattarai S."/>
            <person name="Sasajima S."/>
            <person name="Aoto Y."/>
            <person name="Tuganbaev T."/>
            <person name="Yaginuma M."/>
            <person name="Ueda M."/>
            <person name="Okahashi N."/>
            <person name="Amafuji K."/>
            <person name="Kiridooshi Y."/>
            <person name="Sugita K."/>
            <person name="Strazar M."/>
            <person name="Skelly A."/>
            <person name="Suda W."/>
            <person name="Hattori M."/>
            <person name="Nakamoto N."/>
            <person name="Caballero S."/>
            <person name="Norman J."/>
            <person name="Olle B."/>
            <person name="Tanoue T."/>
            <person name="Arita M."/>
            <person name="Bucci V."/>
            <person name="Atarashi K."/>
            <person name="Xavier R."/>
            <person name="Honda K."/>
        </authorList>
    </citation>
    <scope>NUCLEOTIDE SEQUENCE [LARGE SCALE GENOMIC DNA]</scope>
    <source>
        <strain evidence="2">f13</strain>
    </source>
</reference>
<sequence length="207" mass="23688">MSKETLELMLCLDRKEMETQTALQCAPLLTGVKISNLLTVDQSCHIQTARLFSRTSVSCFLLCESNGKAVYLLYRKEQLKEYLATGPVRELMERFGYEGMKLGEILSLVGTRYREHMEGCKTFPHEIGLLLGYPAEDVKGFIENQGRKSLYSGYWKVYSNLEECQRIFASYDHAREKVIHLMAKGMTVRTIMEMHHLYGYCPAAGAF</sequence>
<dbReference type="Pfam" id="PF12672">
    <property type="entry name" value="DUF3793"/>
    <property type="match status" value="1"/>
</dbReference>
<keyword evidence="2" id="KW-1185">Reference proteome</keyword>
<dbReference type="EMBL" id="BAABXL010000001">
    <property type="protein sequence ID" value="GAA6268683.1"/>
    <property type="molecule type" value="Genomic_DNA"/>
</dbReference>
<name>A0ABQ0AXC0_9FIRM</name>
<evidence type="ECO:0000313" key="1">
    <source>
        <dbReference type="EMBL" id="GAA6268683.1"/>
    </source>
</evidence>
<protein>
    <submittedName>
        <fullName evidence="1">DUF3793 family protein</fullName>
    </submittedName>
</protein>
<accession>A0ABQ0AXC0</accession>